<protein>
    <submittedName>
        <fullName evidence="1">Uncharacterized protein</fullName>
    </submittedName>
</protein>
<evidence type="ECO:0000313" key="2">
    <source>
        <dbReference type="Proteomes" id="UP000003039"/>
    </source>
</evidence>
<dbReference type="EMBL" id="AAUJ02000001">
    <property type="protein sequence ID" value="EED68247.1"/>
    <property type="molecule type" value="Genomic_DNA"/>
</dbReference>
<evidence type="ECO:0000313" key="1">
    <source>
        <dbReference type="EMBL" id="EED68247.1"/>
    </source>
</evidence>
<proteinExistence type="predicted"/>
<dbReference type="Proteomes" id="UP000003039">
    <property type="component" value="Unassembled WGS sequence"/>
</dbReference>
<accession>B7X0R6</accession>
<name>B7X0R6_COMTK</name>
<gene>
    <name evidence="1" type="ORF">CtesDRAFT_PD3194</name>
</gene>
<reference evidence="1 2" key="1">
    <citation type="journal article" date="2004" name="Appl. Environ. Microbiol.">
        <title>Mineralization of individual congeners of linear alkylbenzenesulfonate by defined pairs of heterotrophic bacteria.</title>
        <authorList>
            <person name="Schleheck D."/>
            <person name="Knepper T.P."/>
            <person name="Fischer K."/>
            <person name="Cook A.M."/>
        </authorList>
    </citation>
    <scope>NUCLEOTIDE SEQUENCE [LARGE SCALE GENOMIC DNA]</scope>
    <source>
        <strain evidence="2">DSM 14576 / KF-1</strain>
    </source>
</reference>
<comment type="caution">
    <text evidence="1">The sequence shown here is derived from an EMBL/GenBank/DDBJ whole genome shotgun (WGS) entry which is preliminary data.</text>
</comment>
<organism evidence="1 2">
    <name type="scientific">Comamonas testosteroni (strain DSM 14576 / KF-1)</name>
    <name type="common">Pseudomonas testosteroni</name>
    <dbReference type="NCBI Taxonomy" id="399795"/>
    <lineage>
        <taxon>Bacteria</taxon>
        <taxon>Pseudomonadati</taxon>
        <taxon>Pseudomonadota</taxon>
        <taxon>Betaproteobacteria</taxon>
        <taxon>Burkholderiales</taxon>
        <taxon>Comamonadaceae</taxon>
        <taxon>Comamonas</taxon>
    </lineage>
</organism>
<sequence length="67" mass="7427">MGGYVEKLFMRSLQLSTPMSHAEAKNVVKKIAAREIFEVFLADDCYAYGMCHALESIGGQVSLRRSA</sequence>
<dbReference type="AlphaFoldDB" id="B7X0R6"/>